<feature type="compositionally biased region" description="Low complexity" evidence="2">
    <location>
        <begin position="33"/>
        <end position="45"/>
    </location>
</feature>
<dbReference type="RefSeq" id="WP_017711030.1">
    <property type="nucleotide sequence ID" value="NZ_KB235933.1"/>
</dbReference>
<accession>A0A0M2PZH4</accession>
<feature type="region of interest" description="Disordered" evidence="2">
    <location>
        <begin position="1"/>
        <end position="61"/>
    </location>
</feature>
<dbReference type="EMBL" id="AJTX02000004">
    <property type="protein sequence ID" value="KKI99796.1"/>
    <property type="molecule type" value="Genomic_DNA"/>
</dbReference>
<feature type="compositionally biased region" description="Basic and acidic residues" evidence="2">
    <location>
        <begin position="217"/>
        <end position="235"/>
    </location>
</feature>
<feature type="region of interest" description="Disordered" evidence="2">
    <location>
        <begin position="208"/>
        <end position="239"/>
    </location>
</feature>
<evidence type="ECO:0000256" key="2">
    <source>
        <dbReference type="SAM" id="MobiDB-lite"/>
    </source>
</evidence>
<sequence length="340" mass="37915">MSSTRAAADQAGFNPTPPLKPSSLGTGTRTTSNQAGANQAGANQAEFNQTEFNQAGFKQTESNQTGFNQAEFNQAGFNQTGSNQAGFNQTEFNQAGFNQTISPAIDPPAHPLDGLRDPSPYPQATAVGQPLPDPYPNPKVLTERIQTLEQALDQALLVIHDHQIHHKEQQQLEQQLATLENFSNLQQKAISVLQEQLTEARSQLAETMPSLDLGDSPEQRDPSEGDGETQRDGDIPRANYGRLKAQFQHRYRELEGERHQQQQRLNLLEQQLVELQEQVLRQAQQRREDETAIEHWRSRYVALRPLIQPLKDWANQPKPIPAATIAALLQQLSPESANNE</sequence>
<dbReference type="AlphaFoldDB" id="A0A0M2PZH4"/>
<gene>
    <name evidence="3" type="ORF">PROH_08030</name>
</gene>
<keyword evidence="1" id="KW-0175">Coiled coil</keyword>
<proteinExistence type="predicted"/>
<feature type="region of interest" description="Disordered" evidence="2">
    <location>
        <begin position="99"/>
        <end position="138"/>
    </location>
</feature>
<feature type="compositionally biased region" description="Polar residues" evidence="2">
    <location>
        <begin position="46"/>
        <end position="61"/>
    </location>
</feature>
<reference evidence="3" key="1">
    <citation type="submission" date="2012-04" db="EMBL/GenBank/DDBJ databases">
        <authorList>
            <person name="Borisov I.G."/>
            <person name="Ivanikova N.V."/>
            <person name="Pinevich A.V."/>
        </authorList>
    </citation>
    <scope>NUCLEOTIDE SEQUENCE</scope>
    <source>
        <strain evidence="3">CALU 1027</strain>
    </source>
</reference>
<dbReference type="STRING" id="317619.GCA_000332315_00350"/>
<evidence type="ECO:0000313" key="3">
    <source>
        <dbReference type="EMBL" id="KKI99796.1"/>
    </source>
</evidence>
<dbReference type="eggNOG" id="COG1570">
    <property type="taxonomic scope" value="Bacteria"/>
</dbReference>
<keyword evidence="4" id="KW-1185">Reference proteome</keyword>
<name>A0A0M2PZH4_PROHO</name>
<feature type="compositionally biased region" description="Polar residues" evidence="2">
    <location>
        <begin position="23"/>
        <end position="32"/>
    </location>
</feature>
<evidence type="ECO:0000256" key="1">
    <source>
        <dbReference type="SAM" id="Coils"/>
    </source>
</evidence>
<evidence type="ECO:0000313" key="4">
    <source>
        <dbReference type="Proteomes" id="UP000034681"/>
    </source>
</evidence>
<dbReference type="Proteomes" id="UP000034681">
    <property type="component" value="Unassembled WGS sequence"/>
</dbReference>
<protein>
    <submittedName>
        <fullName evidence="3">Uncharacterized protein</fullName>
    </submittedName>
</protein>
<comment type="caution">
    <text evidence="3">The sequence shown here is derived from an EMBL/GenBank/DDBJ whole genome shotgun (WGS) entry which is preliminary data.</text>
</comment>
<organism evidence="3 4">
    <name type="scientific">Prochlorothrix hollandica PCC 9006 = CALU 1027</name>
    <dbReference type="NCBI Taxonomy" id="317619"/>
    <lineage>
        <taxon>Bacteria</taxon>
        <taxon>Bacillati</taxon>
        <taxon>Cyanobacteriota</taxon>
        <taxon>Cyanophyceae</taxon>
        <taxon>Prochlorotrichales</taxon>
        <taxon>Prochlorotrichaceae</taxon>
        <taxon>Prochlorothrix</taxon>
    </lineage>
</organism>
<feature type="coiled-coil region" evidence="1">
    <location>
        <begin position="244"/>
        <end position="285"/>
    </location>
</feature>